<feature type="signal peptide" evidence="1">
    <location>
        <begin position="1"/>
        <end position="24"/>
    </location>
</feature>
<keyword evidence="3" id="KW-1185">Reference proteome</keyword>
<protein>
    <recommendedName>
        <fullName evidence="4">Hydrophobin</fullName>
    </recommendedName>
</protein>
<organism evidence="2 3">
    <name type="scientific">Roridomyces roridus</name>
    <dbReference type="NCBI Taxonomy" id="1738132"/>
    <lineage>
        <taxon>Eukaryota</taxon>
        <taxon>Fungi</taxon>
        <taxon>Dikarya</taxon>
        <taxon>Basidiomycota</taxon>
        <taxon>Agaricomycotina</taxon>
        <taxon>Agaricomycetes</taxon>
        <taxon>Agaricomycetidae</taxon>
        <taxon>Agaricales</taxon>
        <taxon>Marasmiineae</taxon>
        <taxon>Mycenaceae</taxon>
        <taxon>Roridomyces</taxon>
    </lineage>
</organism>
<gene>
    <name evidence="2" type="ORF">FB45DRAFT_862338</name>
</gene>
<name>A0AAD7FSI8_9AGAR</name>
<reference evidence="2" key="1">
    <citation type="submission" date="2023-03" db="EMBL/GenBank/DDBJ databases">
        <title>Massive genome expansion in bonnet fungi (Mycena s.s.) driven by repeated elements and novel gene families across ecological guilds.</title>
        <authorList>
            <consortium name="Lawrence Berkeley National Laboratory"/>
            <person name="Harder C.B."/>
            <person name="Miyauchi S."/>
            <person name="Viragh M."/>
            <person name="Kuo A."/>
            <person name="Thoen E."/>
            <person name="Andreopoulos B."/>
            <person name="Lu D."/>
            <person name="Skrede I."/>
            <person name="Drula E."/>
            <person name="Henrissat B."/>
            <person name="Morin E."/>
            <person name="Kohler A."/>
            <person name="Barry K."/>
            <person name="LaButti K."/>
            <person name="Morin E."/>
            <person name="Salamov A."/>
            <person name="Lipzen A."/>
            <person name="Mereny Z."/>
            <person name="Hegedus B."/>
            <person name="Baldrian P."/>
            <person name="Stursova M."/>
            <person name="Weitz H."/>
            <person name="Taylor A."/>
            <person name="Grigoriev I.V."/>
            <person name="Nagy L.G."/>
            <person name="Martin F."/>
            <person name="Kauserud H."/>
        </authorList>
    </citation>
    <scope>NUCLEOTIDE SEQUENCE</scope>
    <source>
        <strain evidence="2">9284</strain>
    </source>
</reference>
<comment type="caution">
    <text evidence="2">The sequence shown here is derived from an EMBL/GenBank/DDBJ whole genome shotgun (WGS) entry which is preliminary data.</text>
</comment>
<accession>A0AAD7FSI8</accession>
<sequence>MVPSDFLLNILLVLPGLFATPSWAVVPPTPALCCISGTVCGRGIANLPGHSIEDSRPVPVASLQPDIGCCCLAPNEAGCATICGDKINIFMGRGQTSTVGEING</sequence>
<evidence type="ECO:0000313" key="2">
    <source>
        <dbReference type="EMBL" id="KAJ7641071.1"/>
    </source>
</evidence>
<dbReference type="Proteomes" id="UP001221142">
    <property type="component" value="Unassembled WGS sequence"/>
</dbReference>
<keyword evidence="1" id="KW-0732">Signal</keyword>
<evidence type="ECO:0000313" key="3">
    <source>
        <dbReference type="Proteomes" id="UP001221142"/>
    </source>
</evidence>
<dbReference type="AlphaFoldDB" id="A0AAD7FSI8"/>
<evidence type="ECO:0008006" key="4">
    <source>
        <dbReference type="Google" id="ProtNLM"/>
    </source>
</evidence>
<proteinExistence type="predicted"/>
<dbReference type="EMBL" id="JARKIF010000004">
    <property type="protein sequence ID" value="KAJ7641071.1"/>
    <property type="molecule type" value="Genomic_DNA"/>
</dbReference>
<evidence type="ECO:0000256" key="1">
    <source>
        <dbReference type="SAM" id="SignalP"/>
    </source>
</evidence>
<feature type="chain" id="PRO_5042239454" description="Hydrophobin" evidence="1">
    <location>
        <begin position="25"/>
        <end position="104"/>
    </location>
</feature>